<keyword evidence="2" id="KW-0812">Transmembrane</keyword>
<dbReference type="RefSeq" id="WP_311501777.1">
    <property type="nucleotide sequence ID" value="NZ_JAVRHK010000001.1"/>
</dbReference>
<feature type="compositionally biased region" description="Polar residues" evidence="1">
    <location>
        <begin position="168"/>
        <end position="180"/>
    </location>
</feature>
<keyword evidence="2" id="KW-1133">Transmembrane helix</keyword>
<evidence type="ECO:0000256" key="2">
    <source>
        <dbReference type="SAM" id="Phobius"/>
    </source>
</evidence>
<keyword evidence="4" id="KW-1185">Reference proteome</keyword>
<dbReference type="Proteomes" id="UP001262582">
    <property type="component" value="Unassembled WGS sequence"/>
</dbReference>
<feature type="transmembrane region" description="Helical" evidence="2">
    <location>
        <begin position="43"/>
        <end position="68"/>
    </location>
</feature>
<comment type="caution">
    <text evidence="3">The sequence shown here is derived from an EMBL/GenBank/DDBJ whole genome shotgun (WGS) entry which is preliminary data.</text>
</comment>
<feature type="compositionally biased region" description="Low complexity" evidence="1">
    <location>
        <begin position="181"/>
        <end position="191"/>
    </location>
</feature>
<organism evidence="3 4">
    <name type="scientific">Autumnicola musiva</name>
    <dbReference type="NCBI Taxonomy" id="3075589"/>
    <lineage>
        <taxon>Bacteria</taxon>
        <taxon>Pseudomonadati</taxon>
        <taxon>Bacteroidota</taxon>
        <taxon>Flavobacteriia</taxon>
        <taxon>Flavobacteriales</taxon>
        <taxon>Flavobacteriaceae</taxon>
        <taxon>Autumnicola</taxon>
    </lineage>
</organism>
<evidence type="ECO:0000313" key="3">
    <source>
        <dbReference type="EMBL" id="MDT0675322.1"/>
    </source>
</evidence>
<dbReference type="EMBL" id="JAVRHK010000001">
    <property type="protein sequence ID" value="MDT0675322.1"/>
    <property type="molecule type" value="Genomic_DNA"/>
</dbReference>
<reference evidence="3 4" key="1">
    <citation type="submission" date="2023-09" db="EMBL/GenBank/DDBJ databases">
        <authorList>
            <person name="Rey-Velasco X."/>
        </authorList>
    </citation>
    <scope>NUCLEOTIDE SEQUENCE [LARGE SCALE GENOMIC DNA]</scope>
    <source>
        <strain evidence="3 4">F117</strain>
    </source>
</reference>
<gene>
    <name evidence="3" type="ORF">RM539_01835</name>
</gene>
<keyword evidence="2" id="KW-0472">Membrane</keyword>
<evidence type="ECO:0008006" key="5">
    <source>
        <dbReference type="Google" id="ProtNLM"/>
    </source>
</evidence>
<feature type="region of interest" description="Disordered" evidence="1">
    <location>
        <begin position="132"/>
        <end position="218"/>
    </location>
</feature>
<accession>A0ABU3D1A2</accession>
<protein>
    <recommendedName>
        <fullName evidence="5">Outer membrane protein beta-barrel domain-containing protein</fullName>
    </recommendedName>
</protein>
<proteinExistence type="predicted"/>
<evidence type="ECO:0000313" key="4">
    <source>
        <dbReference type="Proteomes" id="UP001262582"/>
    </source>
</evidence>
<name>A0ABU3D1A2_9FLAO</name>
<feature type="compositionally biased region" description="Basic and acidic residues" evidence="1">
    <location>
        <begin position="196"/>
        <end position="210"/>
    </location>
</feature>
<sequence length="484" mass="53932">MKERKNIDRLYQEKFKDFEASPREEVWQNISARLKKKEEKKPLIIPLWYKLGGIAAALAVIMGLTYFLNNNIILNTGTEVVFEIEDTNRPKIKFPENNSTLQKAIKLLDSVQAESENIRNTENVQYAANLENSSREKASASELSNIDSNNTAQETNNEEESIASESSPNPTSEDNKFSNPQSQESNSSAIAENEEQENKATEEPASEKNIPDNLDENAGNNALAELADKKEEEKELIPKNEKGKIRLSTFAAPIFYDNLGSGNAISAEFSNNNSQSQVTMAYGLNIAYPINEKLSIRTGISKVNINYDIEEISYAPSAFARNIESIDYNTSNNLQIQDDSPAIRIPNSAESPSGFNNYSAVSPAYVSGQINQQYGFLEVPVEIEYALINKKFDLNIIGGGSSLFLDQNTVSIMANNQRTELGEANNINKVSFSTNIGLGLGYEFLPDFKINVEPIFKYQLNTFKGTEGVQPFFFGIYSGFSFKF</sequence>
<evidence type="ECO:0000256" key="1">
    <source>
        <dbReference type="SAM" id="MobiDB-lite"/>
    </source>
</evidence>